<dbReference type="Proteomes" id="UP001152484">
    <property type="component" value="Unassembled WGS sequence"/>
</dbReference>
<proteinExistence type="predicted"/>
<dbReference type="EMBL" id="CAMAPE010000070">
    <property type="protein sequence ID" value="CAH9116350.1"/>
    <property type="molecule type" value="Genomic_DNA"/>
</dbReference>
<evidence type="ECO:0000313" key="3">
    <source>
        <dbReference type="Proteomes" id="UP001152484"/>
    </source>
</evidence>
<evidence type="ECO:0000313" key="2">
    <source>
        <dbReference type="EMBL" id="CAH9116350.1"/>
    </source>
</evidence>
<sequence>MHHGVINDIKLIAPNPDLPMDDSRVIAAGGAGKRKKSRKNPQSTPSIIPAQEAAPSQPLPEPQPIQQVHQDQLEAMLIDDRFGSDQLHQFSQHFDSVRGEPSNAGETHTDHITGQVERISLSDPIHEVLERAGSTASQIWSTSSWFNNFSLPQLPVEQSEECLALTALKMGLYTLQMREARLAKERELIVAQSSPEQHAAAAIASLEAERKAFVEEKQRLDAELGTLRVQLAASQAKVLAAEAAQVKFEEMPSSIPDGPYEVNVDLSAVRDTFKSSDEFSIIKDEHARAQIPFAFGAYLKGFPKGAGRLSTGVALLDKDPEAKKWNDSIVSDLYGKIGQVLLRPFITQLQNHMGRPVQASDLPTDDIIQTQFEKYLRARQREADQAAGREPEPLSDDDEDEDEEGNEMAPSQ</sequence>
<dbReference type="OrthoDB" id="1325588at2759"/>
<feature type="compositionally biased region" description="Basic and acidic residues" evidence="1">
    <location>
        <begin position="378"/>
        <end position="392"/>
    </location>
</feature>
<organism evidence="2 3">
    <name type="scientific">Cuscuta europaea</name>
    <name type="common">European dodder</name>
    <dbReference type="NCBI Taxonomy" id="41803"/>
    <lineage>
        <taxon>Eukaryota</taxon>
        <taxon>Viridiplantae</taxon>
        <taxon>Streptophyta</taxon>
        <taxon>Embryophyta</taxon>
        <taxon>Tracheophyta</taxon>
        <taxon>Spermatophyta</taxon>
        <taxon>Magnoliopsida</taxon>
        <taxon>eudicotyledons</taxon>
        <taxon>Gunneridae</taxon>
        <taxon>Pentapetalae</taxon>
        <taxon>asterids</taxon>
        <taxon>lamiids</taxon>
        <taxon>Solanales</taxon>
        <taxon>Convolvulaceae</taxon>
        <taxon>Cuscuteae</taxon>
        <taxon>Cuscuta</taxon>
        <taxon>Cuscuta subgen. Cuscuta</taxon>
    </lineage>
</organism>
<accession>A0A9P0ZZQ0</accession>
<name>A0A9P0ZZQ0_CUSEU</name>
<gene>
    <name evidence="2" type="ORF">CEURO_LOCUS21115</name>
</gene>
<dbReference type="AlphaFoldDB" id="A0A9P0ZZQ0"/>
<protein>
    <submittedName>
        <fullName evidence="2">Uncharacterized protein</fullName>
    </submittedName>
</protein>
<comment type="caution">
    <text evidence="2">The sequence shown here is derived from an EMBL/GenBank/DDBJ whole genome shotgun (WGS) entry which is preliminary data.</text>
</comment>
<feature type="region of interest" description="Disordered" evidence="1">
    <location>
        <begin position="378"/>
        <end position="412"/>
    </location>
</feature>
<keyword evidence="3" id="KW-1185">Reference proteome</keyword>
<evidence type="ECO:0000256" key="1">
    <source>
        <dbReference type="SAM" id="MobiDB-lite"/>
    </source>
</evidence>
<reference evidence="2" key="1">
    <citation type="submission" date="2022-07" db="EMBL/GenBank/DDBJ databases">
        <authorList>
            <person name="Macas J."/>
            <person name="Novak P."/>
            <person name="Neumann P."/>
        </authorList>
    </citation>
    <scope>NUCLEOTIDE SEQUENCE</scope>
</reference>
<feature type="compositionally biased region" description="Acidic residues" evidence="1">
    <location>
        <begin position="393"/>
        <end position="406"/>
    </location>
</feature>
<feature type="region of interest" description="Disordered" evidence="1">
    <location>
        <begin position="1"/>
        <end position="63"/>
    </location>
</feature>